<organism evidence="1 2">
    <name type="scientific">Rubroshorea leprosula</name>
    <dbReference type="NCBI Taxonomy" id="152421"/>
    <lineage>
        <taxon>Eukaryota</taxon>
        <taxon>Viridiplantae</taxon>
        <taxon>Streptophyta</taxon>
        <taxon>Embryophyta</taxon>
        <taxon>Tracheophyta</taxon>
        <taxon>Spermatophyta</taxon>
        <taxon>Magnoliopsida</taxon>
        <taxon>eudicotyledons</taxon>
        <taxon>Gunneridae</taxon>
        <taxon>Pentapetalae</taxon>
        <taxon>rosids</taxon>
        <taxon>malvids</taxon>
        <taxon>Malvales</taxon>
        <taxon>Dipterocarpaceae</taxon>
        <taxon>Rubroshorea</taxon>
    </lineage>
</organism>
<name>A0AAV5LTX4_9ROSI</name>
<gene>
    <name evidence="1" type="ORF">SLEP1_g47789</name>
</gene>
<dbReference type="EMBL" id="BPVZ01000139">
    <property type="protein sequence ID" value="GKV40121.1"/>
    <property type="molecule type" value="Genomic_DNA"/>
</dbReference>
<accession>A0AAV5LTX4</accession>
<dbReference type="Proteomes" id="UP001054252">
    <property type="component" value="Unassembled WGS sequence"/>
</dbReference>
<protein>
    <submittedName>
        <fullName evidence="1">Uncharacterized protein</fullName>
    </submittedName>
</protein>
<reference evidence="1 2" key="1">
    <citation type="journal article" date="2021" name="Commun. Biol.">
        <title>The genome of Shorea leprosula (Dipterocarpaceae) highlights the ecological relevance of drought in aseasonal tropical rainforests.</title>
        <authorList>
            <person name="Ng K.K.S."/>
            <person name="Kobayashi M.J."/>
            <person name="Fawcett J.A."/>
            <person name="Hatakeyama M."/>
            <person name="Paape T."/>
            <person name="Ng C.H."/>
            <person name="Ang C.C."/>
            <person name="Tnah L.H."/>
            <person name="Lee C.T."/>
            <person name="Nishiyama T."/>
            <person name="Sese J."/>
            <person name="O'Brien M.J."/>
            <person name="Copetti D."/>
            <person name="Mohd Noor M.I."/>
            <person name="Ong R.C."/>
            <person name="Putra M."/>
            <person name="Sireger I.Z."/>
            <person name="Indrioko S."/>
            <person name="Kosugi Y."/>
            <person name="Izuno A."/>
            <person name="Isagi Y."/>
            <person name="Lee S.L."/>
            <person name="Shimizu K.K."/>
        </authorList>
    </citation>
    <scope>NUCLEOTIDE SEQUENCE [LARGE SCALE GENOMIC DNA]</scope>
    <source>
        <strain evidence="1">214</strain>
    </source>
</reference>
<keyword evidence="2" id="KW-1185">Reference proteome</keyword>
<dbReference type="AlphaFoldDB" id="A0AAV5LTX4"/>
<proteinExistence type="predicted"/>
<evidence type="ECO:0000313" key="2">
    <source>
        <dbReference type="Proteomes" id="UP001054252"/>
    </source>
</evidence>
<sequence>MDEYARKVIQKICDSLQKLNQDQFKQSKAVEALFQAIKNGFPDIVTGITKAHSGILLSSTDPEGSENMFACALEYRQEKAAQLCNYKVKYAGSR</sequence>
<evidence type="ECO:0000313" key="1">
    <source>
        <dbReference type="EMBL" id="GKV40121.1"/>
    </source>
</evidence>
<comment type="caution">
    <text evidence="1">The sequence shown here is derived from an EMBL/GenBank/DDBJ whole genome shotgun (WGS) entry which is preliminary data.</text>
</comment>